<organism evidence="2">
    <name type="scientific">Pinguiococcus pyrenoidosus</name>
    <dbReference type="NCBI Taxonomy" id="172671"/>
    <lineage>
        <taxon>Eukaryota</taxon>
        <taxon>Sar</taxon>
        <taxon>Stramenopiles</taxon>
        <taxon>Ochrophyta</taxon>
        <taxon>Pinguiophyceae</taxon>
        <taxon>Pinguiochrysidales</taxon>
        <taxon>Pinguiochrysidaceae</taxon>
        <taxon>Pinguiococcus</taxon>
    </lineage>
</organism>
<reference evidence="2" key="1">
    <citation type="submission" date="2021-01" db="EMBL/GenBank/DDBJ databases">
        <authorList>
            <person name="Corre E."/>
            <person name="Pelletier E."/>
            <person name="Niang G."/>
            <person name="Scheremetjew M."/>
            <person name="Finn R."/>
            <person name="Kale V."/>
            <person name="Holt S."/>
            <person name="Cochrane G."/>
            <person name="Meng A."/>
            <person name="Brown T."/>
            <person name="Cohen L."/>
        </authorList>
    </citation>
    <scope>NUCLEOTIDE SEQUENCE</scope>
    <source>
        <strain evidence="2">CCMP2078</strain>
    </source>
</reference>
<feature type="transmembrane region" description="Helical" evidence="1">
    <location>
        <begin position="30"/>
        <end position="47"/>
    </location>
</feature>
<feature type="transmembrane region" description="Helical" evidence="1">
    <location>
        <begin position="59"/>
        <end position="79"/>
    </location>
</feature>
<keyword evidence="1" id="KW-1133">Transmembrane helix</keyword>
<dbReference type="AlphaFoldDB" id="A0A7R9UDW0"/>
<gene>
    <name evidence="2" type="ORF">PPYR1160_LOCUS12770</name>
</gene>
<evidence type="ECO:0000256" key="1">
    <source>
        <dbReference type="SAM" id="Phobius"/>
    </source>
</evidence>
<name>A0A7R9UDW0_9STRA</name>
<protein>
    <submittedName>
        <fullName evidence="2">Uncharacterized protein</fullName>
    </submittedName>
</protein>
<evidence type="ECO:0000313" key="2">
    <source>
        <dbReference type="EMBL" id="CAD8263268.1"/>
    </source>
</evidence>
<accession>A0A7R9UDW0</accession>
<feature type="transmembrane region" description="Helical" evidence="1">
    <location>
        <begin position="6"/>
        <end position="25"/>
    </location>
</feature>
<sequence length="131" mass="14534">MDGYVNYLALGHGFCGVVLSLSSFLGDPDLALLVLDTICSFGAVLWLNHIDKYGGGDTAVYMFRLIAVTSALGASAVLVRRRHFVWPEEQAELAEEAARQKYTGFELLNAVLDEDANQPRSARNKRERRSR</sequence>
<dbReference type="EMBL" id="HBEA01016744">
    <property type="protein sequence ID" value="CAD8263268.1"/>
    <property type="molecule type" value="Transcribed_RNA"/>
</dbReference>
<keyword evidence="1" id="KW-0472">Membrane</keyword>
<proteinExistence type="predicted"/>
<keyword evidence="1" id="KW-0812">Transmembrane</keyword>